<organism evidence="2 3">
    <name type="scientific">Exophiala xenobiotica</name>
    <dbReference type="NCBI Taxonomy" id="348802"/>
    <lineage>
        <taxon>Eukaryota</taxon>
        <taxon>Fungi</taxon>
        <taxon>Dikarya</taxon>
        <taxon>Ascomycota</taxon>
        <taxon>Pezizomycotina</taxon>
        <taxon>Eurotiomycetes</taxon>
        <taxon>Chaetothyriomycetidae</taxon>
        <taxon>Chaetothyriales</taxon>
        <taxon>Herpotrichiellaceae</taxon>
        <taxon>Exophiala</taxon>
    </lineage>
</organism>
<dbReference type="HOGENOM" id="CLU_049344_1_0_1"/>
<evidence type="ECO:0000313" key="3">
    <source>
        <dbReference type="Proteomes" id="UP000054342"/>
    </source>
</evidence>
<reference evidence="2 3" key="1">
    <citation type="submission" date="2015-01" db="EMBL/GenBank/DDBJ databases">
        <title>The Genome Sequence of Exophiala xenobiotica CBS118157.</title>
        <authorList>
            <consortium name="The Broad Institute Genomics Platform"/>
            <person name="Cuomo C."/>
            <person name="de Hoog S."/>
            <person name="Gorbushina A."/>
            <person name="Stielow B."/>
            <person name="Teixiera M."/>
            <person name="Abouelleil A."/>
            <person name="Chapman S.B."/>
            <person name="Priest M."/>
            <person name="Young S.K."/>
            <person name="Wortman J."/>
            <person name="Nusbaum C."/>
            <person name="Birren B."/>
        </authorList>
    </citation>
    <scope>NUCLEOTIDE SEQUENCE [LARGE SCALE GENOMIC DNA]</scope>
    <source>
        <strain evidence="2 3">CBS 118157</strain>
    </source>
</reference>
<name>A0A0D2ECE5_9EURO</name>
<feature type="domain" description="Methyltransferase type 11" evidence="1">
    <location>
        <begin position="58"/>
        <end position="161"/>
    </location>
</feature>
<dbReference type="InterPro" id="IPR029063">
    <property type="entry name" value="SAM-dependent_MTases_sf"/>
</dbReference>
<dbReference type="PANTHER" id="PTHR44942:SF10">
    <property type="entry name" value="METHYLTRANSFERASE TYPE 11 DOMAIN-CONTAINING PROTEIN"/>
    <property type="match status" value="1"/>
</dbReference>
<dbReference type="AlphaFoldDB" id="A0A0D2ECE5"/>
<dbReference type="Proteomes" id="UP000054342">
    <property type="component" value="Unassembled WGS sequence"/>
</dbReference>
<evidence type="ECO:0000259" key="1">
    <source>
        <dbReference type="Pfam" id="PF08241"/>
    </source>
</evidence>
<dbReference type="InterPro" id="IPR051052">
    <property type="entry name" value="Diverse_substrate_MTase"/>
</dbReference>
<dbReference type="OrthoDB" id="10027013at2759"/>
<keyword evidence="3" id="KW-1185">Reference proteome</keyword>
<accession>A0A0D2ECE5</accession>
<dbReference type="Gene3D" id="3.40.50.150">
    <property type="entry name" value="Vaccinia Virus protein VP39"/>
    <property type="match status" value="1"/>
</dbReference>
<sequence>MATPQHPPEPAPQEKTFSTYNAGQGQKYAQVRRDYHPKVYQTILDHHISTGGHLDTLLDVGCGPGNATRALAPHFTQAIGLDPSEGMIATARSLTSASASRTNNNIRFDVSTAEQLGSNIAPPVEDSSVDLVTAANAAHWFDMSRFWPAAARVLKPGGTVALWTSGAIRTHPSVPNATAIQAAMDEHQETHMAPFTEPGNILTRNRYVDIALPWTLAPTQPPVHNFDPDTFVRLEWPIDEPFFDRGQSAAGGGGGGGGGGDEAGADLDTFEKMMATGSAETRWRQAHPDLVGTEGDVLKQLRLKITRLLHEAGVKPGEERLRGVVEGVLLFVKKKKDEVVVV</sequence>
<dbReference type="RefSeq" id="XP_013313577.1">
    <property type="nucleotide sequence ID" value="XM_013458123.1"/>
</dbReference>
<dbReference type="InterPro" id="IPR013216">
    <property type="entry name" value="Methyltransf_11"/>
</dbReference>
<dbReference type="CDD" id="cd02440">
    <property type="entry name" value="AdoMet_MTases"/>
    <property type="match status" value="1"/>
</dbReference>
<dbReference type="Pfam" id="PF08241">
    <property type="entry name" value="Methyltransf_11"/>
    <property type="match status" value="1"/>
</dbReference>
<dbReference type="STRING" id="348802.A0A0D2ECE5"/>
<dbReference type="EMBL" id="KN847321">
    <property type="protein sequence ID" value="KIW52993.1"/>
    <property type="molecule type" value="Genomic_DNA"/>
</dbReference>
<evidence type="ECO:0000313" key="2">
    <source>
        <dbReference type="EMBL" id="KIW52993.1"/>
    </source>
</evidence>
<dbReference type="PANTHER" id="PTHR44942">
    <property type="entry name" value="METHYLTRANSF_11 DOMAIN-CONTAINING PROTEIN"/>
    <property type="match status" value="1"/>
</dbReference>
<dbReference type="SUPFAM" id="SSF53335">
    <property type="entry name" value="S-adenosyl-L-methionine-dependent methyltransferases"/>
    <property type="match status" value="1"/>
</dbReference>
<proteinExistence type="predicted"/>
<gene>
    <name evidence="2" type="ORF">PV05_08600</name>
</gene>
<dbReference type="GeneID" id="25330508"/>
<dbReference type="GO" id="GO:0008757">
    <property type="term" value="F:S-adenosylmethionine-dependent methyltransferase activity"/>
    <property type="evidence" value="ECO:0007669"/>
    <property type="project" value="InterPro"/>
</dbReference>
<protein>
    <recommendedName>
        <fullName evidence="1">Methyltransferase type 11 domain-containing protein</fullName>
    </recommendedName>
</protein>